<gene>
    <name evidence="2" type="ORF">ISF6_1400</name>
</gene>
<name>A0A0K8NZ02_PISS1</name>
<dbReference type="PANTHER" id="PTHR39165">
    <property type="entry name" value="IG HYPOTHETICAL 17883"/>
    <property type="match status" value="1"/>
</dbReference>
<keyword evidence="1" id="KW-1133">Transmembrane helix</keyword>
<keyword evidence="1" id="KW-0472">Membrane</keyword>
<sequence>MTADIAWWFLAVALILTGLAGTVLPALPGTALVLAGIVLGAWIDDFQRVGGGMLAVIAAIAVLAWVLDYAAGLLGARHAGASRQAVLGAALGTVAGLFMGLVGVLFMPLVGAAVGEYLARRDERRALHVGVATWLGVMLGMLAKVVLAFVMIGLFVVALLV</sequence>
<dbReference type="RefSeq" id="WP_054019675.1">
    <property type="nucleotide sequence ID" value="NZ_BBYR01000025.1"/>
</dbReference>
<comment type="caution">
    <text evidence="2">The sequence shown here is derived from an EMBL/GenBank/DDBJ whole genome shotgun (WGS) entry which is preliminary data.</text>
</comment>
<proteinExistence type="predicted"/>
<dbReference type="OrthoDB" id="9134540at2"/>
<dbReference type="Pfam" id="PF04306">
    <property type="entry name" value="DUF456"/>
    <property type="match status" value="1"/>
</dbReference>
<dbReference type="EMBL" id="BBYR01000025">
    <property type="protein sequence ID" value="GAP35627.1"/>
    <property type="molecule type" value="Genomic_DNA"/>
</dbReference>
<dbReference type="AlphaFoldDB" id="A0A0K8NZ02"/>
<protein>
    <submittedName>
        <fullName evidence="2">Putative membrane protein NMA1128</fullName>
    </submittedName>
</protein>
<feature type="transmembrane region" description="Helical" evidence="1">
    <location>
        <begin position="86"/>
        <end position="114"/>
    </location>
</feature>
<keyword evidence="1" id="KW-0812">Transmembrane</keyword>
<accession>A0A0K8NZ02</accession>
<keyword evidence="3" id="KW-1185">Reference proteome</keyword>
<reference evidence="3" key="1">
    <citation type="submission" date="2015-07" db="EMBL/GenBank/DDBJ databases">
        <title>Discovery of a poly(ethylene terephthalate assimilation.</title>
        <authorList>
            <person name="Yoshida S."/>
            <person name="Hiraga K."/>
            <person name="Takehana T."/>
            <person name="Taniguchi I."/>
            <person name="Yamaji H."/>
            <person name="Maeda Y."/>
            <person name="Toyohara K."/>
            <person name="Miyamoto K."/>
            <person name="Kimura Y."/>
            <person name="Oda K."/>
        </authorList>
    </citation>
    <scope>NUCLEOTIDE SEQUENCE [LARGE SCALE GENOMIC DNA]</scope>
    <source>
        <strain evidence="3">NBRC 110686 / TISTR 2288 / 201-F6</strain>
    </source>
</reference>
<reference evidence="2 3" key="2">
    <citation type="journal article" date="2016" name="Science">
        <title>A bacterium that degrades and assimilates poly(ethylene terephthalate).</title>
        <authorList>
            <person name="Yoshida S."/>
            <person name="Hiraga K."/>
            <person name="Takehana T."/>
            <person name="Taniguchi I."/>
            <person name="Yamaji H."/>
            <person name="Maeda Y."/>
            <person name="Toyohara K."/>
            <person name="Miyamoto K."/>
            <person name="Kimura Y."/>
            <person name="Oda K."/>
        </authorList>
    </citation>
    <scope>NUCLEOTIDE SEQUENCE [LARGE SCALE GENOMIC DNA]</scope>
    <source>
        <strain evidence="3">NBRC 110686 / TISTR 2288 / 201-F6</strain>
    </source>
</reference>
<dbReference type="PANTHER" id="PTHR39165:SF1">
    <property type="entry name" value="DUF456 DOMAIN-CONTAINING PROTEIN"/>
    <property type="match status" value="1"/>
</dbReference>
<evidence type="ECO:0000256" key="1">
    <source>
        <dbReference type="SAM" id="Phobius"/>
    </source>
</evidence>
<dbReference type="InterPro" id="IPR007403">
    <property type="entry name" value="DUF456"/>
</dbReference>
<evidence type="ECO:0000313" key="3">
    <source>
        <dbReference type="Proteomes" id="UP000037660"/>
    </source>
</evidence>
<feature type="transmembrane region" description="Helical" evidence="1">
    <location>
        <begin position="134"/>
        <end position="160"/>
    </location>
</feature>
<organism evidence="2 3">
    <name type="scientific">Piscinibacter sakaiensis</name>
    <name type="common">Ideonella sakaiensis</name>
    <dbReference type="NCBI Taxonomy" id="1547922"/>
    <lineage>
        <taxon>Bacteria</taxon>
        <taxon>Pseudomonadati</taxon>
        <taxon>Pseudomonadota</taxon>
        <taxon>Betaproteobacteria</taxon>
        <taxon>Burkholderiales</taxon>
        <taxon>Sphaerotilaceae</taxon>
        <taxon>Piscinibacter</taxon>
    </lineage>
</organism>
<feature type="transmembrane region" description="Helical" evidence="1">
    <location>
        <begin position="51"/>
        <end position="74"/>
    </location>
</feature>
<evidence type="ECO:0000313" key="2">
    <source>
        <dbReference type="EMBL" id="GAP35627.1"/>
    </source>
</evidence>
<dbReference type="Proteomes" id="UP000037660">
    <property type="component" value="Unassembled WGS sequence"/>
</dbReference>